<feature type="region of interest" description="Disordered" evidence="1">
    <location>
        <begin position="638"/>
        <end position="663"/>
    </location>
</feature>
<dbReference type="InterPro" id="IPR007921">
    <property type="entry name" value="CHAP_dom"/>
</dbReference>
<dbReference type="Pfam" id="PF05257">
    <property type="entry name" value="CHAP"/>
    <property type="match status" value="1"/>
</dbReference>
<feature type="region of interest" description="Disordered" evidence="1">
    <location>
        <begin position="320"/>
        <end position="345"/>
    </location>
</feature>
<evidence type="ECO:0000259" key="2">
    <source>
        <dbReference type="Pfam" id="PF05257"/>
    </source>
</evidence>
<comment type="caution">
    <text evidence="3">The sequence shown here is derived from an EMBL/GenBank/DDBJ whole genome shotgun (WGS) entry which is preliminary data.</text>
</comment>
<feature type="domain" description="Peptidase C51" evidence="2">
    <location>
        <begin position="38"/>
        <end position="123"/>
    </location>
</feature>
<feature type="compositionally biased region" description="Basic and acidic residues" evidence="1">
    <location>
        <begin position="841"/>
        <end position="864"/>
    </location>
</feature>
<protein>
    <submittedName>
        <fullName evidence="3">CHAP domain-containing protein</fullName>
    </submittedName>
</protein>
<evidence type="ECO:0000313" key="3">
    <source>
        <dbReference type="EMBL" id="NUW36776.1"/>
    </source>
</evidence>
<feature type="compositionally biased region" description="Low complexity" evidence="1">
    <location>
        <begin position="909"/>
        <end position="984"/>
    </location>
</feature>
<dbReference type="SUPFAM" id="SSF141571">
    <property type="entry name" value="Pentapeptide repeat-like"/>
    <property type="match status" value="1"/>
</dbReference>
<proteinExistence type="predicted"/>
<accession>A0A7Y6IEQ8</accession>
<evidence type="ECO:0000313" key="4">
    <source>
        <dbReference type="Proteomes" id="UP000586042"/>
    </source>
</evidence>
<dbReference type="Gene3D" id="2.160.20.80">
    <property type="entry name" value="E3 ubiquitin-protein ligase SopA"/>
    <property type="match status" value="1"/>
</dbReference>
<dbReference type="AlphaFoldDB" id="A0A7Y6IEQ8"/>
<dbReference type="Proteomes" id="UP000586042">
    <property type="component" value="Unassembled WGS sequence"/>
</dbReference>
<feature type="compositionally biased region" description="Basic residues" evidence="1">
    <location>
        <begin position="329"/>
        <end position="338"/>
    </location>
</feature>
<reference evidence="3 4" key="1">
    <citation type="submission" date="2020-06" db="EMBL/GenBank/DDBJ databases">
        <title>Nonomuraea sp. SMC257, a novel actinomycete isolated from soil.</title>
        <authorList>
            <person name="Chanama M."/>
        </authorList>
    </citation>
    <scope>NUCLEOTIDE SEQUENCE [LARGE SCALE GENOMIC DNA]</scope>
    <source>
        <strain evidence="3 4">SMC257</strain>
    </source>
</reference>
<organism evidence="3 4">
    <name type="scientific">Nonomuraea montanisoli</name>
    <dbReference type="NCBI Taxonomy" id="2741721"/>
    <lineage>
        <taxon>Bacteria</taxon>
        <taxon>Bacillati</taxon>
        <taxon>Actinomycetota</taxon>
        <taxon>Actinomycetes</taxon>
        <taxon>Streptosporangiales</taxon>
        <taxon>Streptosporangiaceae</taxon>
        <taxon>Nonomuraea</taxon>
    </lineage>
</organism>
<feature type="compositionally biased region" description="Low complexity" evidence="1">
    <location>
        <begin position="883"/>
        <end position="901"/>
    </location>
</feature>
<feature type="compositionally biased region" description="Basic and acidic residues" evidence="1">
    <location>
        <begin position="689"/>
        <end position="703"/>
    </location>
</feature>
<dbReference type="EMBL" id="JABWGN010000017">
    <property type="protein sequence ID" value="NUW36776.1"/>
    <property type="molecule type" value="Genomic_DNA"/>
</dbReference>
<gene>
    <name evidence="3" type="ORF">HTZ77_36020</name>
</gene>
<dbReference type="RefSeq" id="WP_175594234.1">
    <property type="nucleotide sequence ID" value="NZ_JABWGN010000017.1"/>
</dbReference>
<keyword evidence="4" id="KW-1185">Reference proteome</keyword>
<name>A0A7Y6IEQ8_9ACTN</name>
<feature type="compositionally biased region" description="Basic residues" evidence="1">
    <location>
        <begin position="1001"/>
        <end position="1011"/>
    </location>
</feature>
<feature type="compositionally biased region" description="Basic and acidic residues" evidence="1">
    <location>
        <begin position="789"/>
        <end position="803"/>
    </location>
</feature>
<feature type="region of interest" description="Disordered" evidence="1">
    <location>
        <begin position="688"/>
        <end position="1011"/>
    </location>
</feature>
<feature type="compositionally biased region" description="Low complexity" evidence="1">
    <location>
        <begin position="211"/>
        <end position="247"/>
    </location>
</feature>
<dbReference type="SUPFAM" id="SSF54001">
    <property type="entry name" value="Cysteine proteinases"/>
    <property type="match status" value="1"/>
</dbReference>
<feature type="region of interest" description="Disordered" evidence="1">
    <location>
        <begin position="200"/>
        <end position="269"/>
    </location>
</feature>
<sequence length="1011" mass="105016">MRKFIDLLESQLGYSERGGAYTKFGDWYGKNVEFDADYTSAPWCDMMLSWAAHKLGYGEWMGQFAWTVSHAKWFRKHDAWGRKPEPGAFVFFDWSGSHDLDRIDHVGIVTRVEGNTIHTIEGNIDGGVLKRKERDTSKVVGYGYPWRIKERLDREARENQVDPVLPPANTDTGLLQQTDSTLGALIPSSEVTIVQPPLAARAQPTAKPADGAQQAAGPTPTPQTQPAQPQTQIQAQAQPQATSSAATNTDKAAKKGKHAKPATADTKAVTSEPLAPLGDASAAHPSPALESPTLVGSALVAALALLAVAKTRHMRARPALAAAAPAAPGRRRHRRPRRPAFASAAESVPVKATMVRRTTADATLTTRTTAAARATAGAALAAGATATAAATLVASTTARGAAALASGTTANGREAAFAGGTGGGRSAHPAADALLETVEPVSASRPAALGGSAAASRSGSGYGAGAASSADFFPVDPAATGPMPLHPDILASLSEDASAAPLEPTAIHQGTPLEALGARRIVPVDTSPDPAAARGRFVPLETAAAQWGMSLETIAARLALPPGTFAIPEATSRFDAFGPRTAAAADRPGARTPETPHAPVAARATRYAPSEPWPAAESLPPDVALLVRDAQTLLRDAQGLPREEEPWDAFGRRPRPMSSVEPSYGSYARLGGLQGGSRALEGVQGGYARADDGLGDRSARAEGARSGSARMTGPQGRPGRQDVAGRSGRQDLPSRSGRQEFAGRSGRQDASTGGYRGRRRLSGHPVEEPATFSPDAAPRGRRHRGMAQHRTEQPHHMDARRIDPYWVHPQPAPSHRPDAHSGEAQPGDGLPGSHRGGTHGSDAHRGDAHRAGGRWDVRQLEPRWSDQFAQDGPLRGRRHRSPAHAAAESAPHRVASTATPPLSAPPLSAPALSEASLSGTSLPGPSFSGASPSGASLLGPSFSGASLSGASSSVRSFSGASSSEPSLSGASPTGPAASSTTAPEAGDRSPGTPVTDSPARQSRRRRGRHRA</sequence>
<dbReference type="InterPro" id="IPR038765">
    <property type="entry name" value="Papain-like_cys_pep_sf"/>
</dbReference>
<evidence type="ECO:0000256" key="1">
    <source>
        <dbReference type="SAM" id="MobiDB-lite"/>
    </source>
</evidence>